<name>A0A6N2L2E7_SALVM</name>
<evidence type="ECO:0000313" key="2">
    <source>
        <dbReference type="EMBL" id="VFU34323.1"/>
    </source>
</evidence>
<sequence>MDCPRLPKLAMGVNRLHSMEAMEHLINQKPPANPPVYGQSQQSPSTPGGYGQPAGQPGYPHSQPPPSGYVQQPVIQVPRAAPSSYGATGAQPGGYPQPAAYSADGNAANNARGAYELAPASQTAAPQTGVTKASPQS</sequence>
<feature type="region of interest" description="Disordered" evidence="1">
    <location>
        <begin position="24"/>
        <end position="106"/>
    </location>
</feature>
<feature type="compositionally biased region" description="Polar residues" evidence="1">
    <location>
        <begin position="120"/>
        <end position="137"/>
    </location>
</feature>
<gene>
    <name evidence="2" type="ORF">SVIM_LOCUS163719</name>
</gene>
<feature type="region of interest" description="Disordered" evidence="1">
    <location>
        <begin position="118"/>
        <end position="137"/>
    </location>
</feature>
<reference evidence="2" key="1">
    <citation type="submission" date="2019-03" db="EMBL/GenBank/DDBJ databases">
        <authorList>
            <person name="Mank J."/>
            <person name="Almeida P."/>
        </authorList>
    </citation>
    <scope>NUCLEOTIDE SEQUENCE</scope>
    <source>
        <strain evidence="2">78183</strain>
    </source>
</reference>
<protein>
    <submittedName>
        <fullName evidence="2">Uncharacterized protein</fullName>
    </submittedName>
</protein>
<evidence type="ECO:0000256" key="1">
    <source>
        <dbReference type="SAM" id="MobiDB-lite"/>
    </source>
</evidence>
<organism evidence="2">
    <name type="scientific">Salix viminalis</name>
    <name type="common">Common osier</name>
    <name type="synonym">Basket willow</name>
    <dbReference type="NCBI Taxonomy" id="40686"/>
    <lineage>
        <taxon>Eukaryota</taxon>
        <taxon>Viridiplantae</taxon>
        <taxon>Streptophyta</taxon>
        <taxon>Embryophyta</taxon>
        <taxon>Tracheophyta</taxon>
        <taxon>Spermatophyta</taxon>
        <taxon>Magnoliopsida</taxon>
        <taxon>eudicotyledons</taxon>
        <taxon>Gunneridae</taxon>
        <taxon>Pentapetalae</taxon>
        <taxon>rosids</taxon>
        <taxon>fabids</taxon>
        <taxon>Malpighiales</taxon>
        <taxon>Salicaceae</taxon>
        <taxon>Saliceae</taxon>
        <taxon>Salix</taxon>
    </lineage>
</organism>
<proteinExistence type="predicted"/>
<dbReference type="AlphaFoldDB" id="A0A6N2L2E7"/>
<accession>A0A6N2L2E7</accession>
<dbReference type="EMBL" id="CAADRP010001001">
    <property type="protein sequence ID" value="VFU34323.1"/>
    <property type="molecule type" value="Genomic_DNA"/>
</dbReference>